<keyword evidence="2" id="KW-1185">Reference proteome</keyword>
<evidence type="ECO:0000313" key="1">
    <source>
        <dbReference type="EMBL" id="KAE8126458.1"/>
    </source>
</evidence>
<dbReference type="Gene3D" id="3.40.50.1000">
    <property type="entry name" value="HAD superfamily/HAD-like"/>
    <property type="match status" value="1"/>
</dbReference>
<dbReference type="InterPro" id="IPR023214">
    <property type="entry name" value="HAD_sf"/>
</dbReference>
<proteinExistence type="predicted"/>
<reference evidence="1 2" key="1">
    <citation type="submission" date="2018-04" db="EMBL/GenBank/DDBJ databases">
        <authorList>
            <person name="Eckel V.P."/>
            <person name="Vogel R.F."/>
        </authorList>
    </citation>
    <scope>NUCLEOTIDE SEQUENCE [LARGE SCALE GENOMIC DNA]</scope>
    <source>
        <strain evidence="2">TMW 2.1764</strain>
    </source>
</reference>
<dbReference type="EMBL" id="QDAG01000013">
    <property type="protein sequence ID" value="KAE8126458.1"/>
    <property type="molecule type" value="Genomic_DNA"/>
</dbReference>
<protein>
    <submittedName>
        <fullName evidence="1">Haloacid dehalogenase</fullName>
    </submittedName>
</protein>
<dbReference type="InterPro" id="IPR036412">
    <property type="entry name" value="HAD-like_sf"/>
</dbReference>
<dbReference type="AlphaFoldDB" id="A0A5N6RVU6"/>
<evidence type="ECO:0000313" key="2">
    <source>
        <dbReference type="Proteomes" id="UP000325415"/>
    </source>
</evidence>
<dbReference type="SUPFAM" id="SSF56784">
    <property type="entry name" value="HAD-like"/>
    <property type="match status" value="1"/>
</dbReference>
<name>A0A5N6RVU6_9BIFI</name>
<sequence length="180" mass="20407">MHESSHMPRYGFDIDGTLFSVGLILQRFGEITGRHVTFSTMTAYSFADNFGLSRQEEYDIFSRIKSDVNLHSKPLQRTVSLAKAYKGQGCEVDIITARRQSALSDTQAALGNAGIPYDHLFMDAHDKEQVIRSRHLDRYFDDQGALIEALMDSDVSSFCELTLVDAPYNHGYRCHSRLYV</sequence>
<comment type="caution">
    <text evidence="1">The sequence shown here is derived from an EMBL/GenBank/DDBJ whole genome shotgun (WGS) entry which is preliminary data.</text>
</comment>
<organism evidence="1 2">
    <name type="scientific">Bifidobacterium tibiigranuli</name>
    <dbReference type="NCBI Taxonomy" id="2172043"/>
    <lineage>
        <taxon>Bacteria</taxon>
        <taxon>Bacillati</taxon>
        <taxon>Actinomycetota</taxon>
        <taxon>Actinomycetes</taxon>
        <taxon>Bifidobacteriales</taxon>
        <taxon>Bifidobacteriaceae</taxon>
        <taxon>Bifidobacterium</taxon>
    </lineage>
</organism>
<dbReference type="GeneID" id="78128230"/>
<dbReference type="OrthoDB" id="2471595at2"/>
<dbReference type="Proteomes" id="UP000325415">
    <property type="component" value="Unassembled WGS sequence"/>
</dbReference>
<accession>A0A5N6RVU6</accession>
<gene>
    <name evidence="1" type="ORF">DDE84_11145</name>
</gene>
<dbReference type="RefSeq" id="WP_152581770.1">
    <property type="nucleotide sequence ID" value="NZ_JALCCS010000012.1"/>
</dbReference>